<dbReference type="PROSITE" id="PS50109">
    <property type="entry name" value="HIS_KIN"/>
    <property type="match status" value="1"/>
</dbReference>
<dbReference type="AlphaFoldDB" id="A0A363NZ28"/>
<dbReference type="GO" id="GO:0016020">
    <property type="term" value="C:membrane"/>
    <property type="evidence" value="ECO:0007669"/>
    <property type="project" value="InterPro"/>
</dbReference>
<evidence type="ECO:0000256" key="9">
    <source>
        <dbReference type="SAM" id="Phobius"/>
    </source>
</evidence>
<dbReference type="EC" id="2.7.13.3" evidence="2"/>
<dbReference type="Pfam" id="PF07730">
    <property type="entry name" value="HisKA_3"/>
    <property type="match status" value="1"/>
</dbReference>
<dbReference type="Gene3D" id="3.30.565.10">
    <property type="entry name" value="Histidine kinase-like ATPase, C-terminal domain"/>
    <property type="match status" value="1"/>
</dbReference>
<dbReference type="SMART" id="SM00028">
    <property type="entry name" value="TPR"/>
    <property type="match status" value="2"/>
</dbReference>
<dbReference type="EMBL" id="QCXX01000001">
    <property type="protein sequence ID" value="PUV25990.1"/>
    <property type="molecule type" value="Genomic_DNA"/>
</dbReference>
<dbReference type="Pfam" id="PF02518">
    <property type="entry name" value="HATPase_c"/>
    <property type="match status" value="1"/>
</dbReference>
<dbReference type="InterPro" id="IPR005467">
    <property type="entry name" value="His_kinase_dom"/>
</dbReference>
<dbReference type="CDD" id="cd16917">
    <property type="entry name" value="HATPase_UhpB-NarQ-NarX-like"/>
    <property type="match status" value="1"/>
</dbReference>
<evidence type="ECO:0000313" key="12">
    <source>
        <dbReference type="Proteomes" id="UP000250831"/>
    </source>
</evidence>
<dbReference type="InterPro" id="IPR019734">
    <property type="entry name" value="TPR_rpt"/>
</dbReference>
<comment type="catalytic activity">
    <reaction evidence="1">
        <text>ATP + protein L-histidine = ADP + protein N-phospho-L-histidine.</text>
        <dbReference type="EC" id="2.7.13.3"/>
    </reaction>
</comment>
<dbReference type="InterPro" id="IPR003594">
    <property type="entry name" value="HATPase_dom"/>
</dbReference>
<feature type="domain" description="Histidine kinase" evidence="10">
    <location>
        <begin position="452"/>
        <end position="642"/>
    </location>
</feature>
<keyword evidence="8" id="KW-0902">Two-component regulatory system</keyword>
<dbReference type="SMART" id="SM00387">
    <property type="entry name" value="HATPase_c"/>
    <property type="match status" value="1"/>
</dbReference>
<name>A0A363NZ28_9SPHI</name>
<evidence type="ECO:0000259" key="10">
    <source>
        <dbReference type="PROSITE" id="PS50109"/>
    </source>
</evidence>
<dbReference type="InterPro" id="IPR011990">
    <property type="entry name" value="TPR-like_helical_dom_sf"/>
</dbReference>
<evidence type="ECO:0000256" key="7">
    <source>
        <dbReference type="ARBA" id="ARBA00022840"/>
    </source>
</evidence>
<dbReference type="Proteomes" id="UP000250831">
    <property type="component" value="Unassembled WGS sequence"/>
</dbReference>
<evidence type="ECO:0000256" key="5">
    <source>
        <dbReference type="ARBA" id="ARBA00022741"/>
    </source>
</evidence>
<organism evidence="11 12">
    <name type="scientific">Sphingobacterium athyrii</name>
    <dbReference type="NCBI Taxonomy" id="2152717"/>
    <lineage>
        <taxon>Bacteria</taxon>
        <taxon>Pseudomonadati</taxon>
        <taxon>Bacteroidota</taxon>
        <taxon>Sphingobacteriia</taxon>
        <taxon>Sphingobacteriales</taxon>
        <taxon>Sphingobacteriaceae</taxon>
        <taxon>Sphingobacterium</taxon>
    </lineage>
</organism>
<dbReference type="InterPro" id="IPR011712">
    <property type="entry name" value="Sig_transdc_His_kin_sub3_dim/P"/>
</dbReference>
<feature type="transmembrane region" description="Helical" evidence="9">
    <location>
        <begin position="396"/>
        <end position="416"/>
    </location>
</feature>
<proteinExistence type="predicted"/>
<keyword evidence="9" id="KW-0812">Transmembrane</keyword>
<protein>
    <recommendedName>
        <fullName evidence="2">histidine kinase</fullName>
        <ecNumber evidence="2">2.7.13.3</ecNumber>
    </recommendedName>
</protein>
<dbReference type="GO" id="GO:0005524">
    <property type="term" value="F:ATP binding"/>
    <property type="evidence" value="ECO:0007669"/>
    <property type="project" value="UniProtKB-KW"/>
</dbReference>
<keyword evidence="3" id="KW-0597">Phosphoprotein</keyword>
<reference evidence="11 12" key="1">
    <citation type="submission" date="2018-04" db="EMBL/GenBank/DDBJ databases">
        <title>Sphingobacterium sp. M46 Genome.</title>
        <authorList>
            <person name="Cheng J."/>
            <person name="Li Y."/>
        </authorList>
    </citation>
    <scope>NUCLEOTIDE SEQUENCE [LARGE SCALE GENOMIC DNA]</scope>
    <source>
        <strain evidence="11 12">M46</strain>
    </source>
</reference>
<keyword evidence="12" id="KW-1185">Reference proteome</keyword>
<dbReference type="SUPFAM" id="SSF55874">
    <property type="entry name" value="ATPase domain of HSP90 chaperone/DNA topoisomerase II/histidine kinase"/>
    <property type="match status" value="1"/>
</dbReference>
<accession>A0A363NZ28</accession>
<keyword evidence="6" id="KW-0418">Kinase</keyword>
<keyword evidence="7" id="KW-0067">ATP-binding</keyword>
<comment type="caution">
    <text evidence="11">The sequence shown here is derived from an EMBL/GenBank/DDBJ whole genome shotgun (WGS) entry which is preliminary data.</text>
</comment>
<evidence type="ECO:0000256" key="8">
    <source>
        <dbReference type="ARBA" id="ARBA00023012"/>
    </source>
</evidence>
<sequence>MRMSLRSLFFWFIIFVFGVRLHGQSSVQADRIRQQLEKSTSDRQKATLLYEWGDQLAVSDTARSITVIRQGLKYASGDPLLEGIGYFYMGRVYMDFSPINAAKAFNAAIQRLEQVRTSESYIYQSRSWANIGVLAQLKGDNRRYIELFLNEAIPLAAKGGDSLRVADGYTNVALPFMNYGEYEKAILYLKKSAQIFERLAPKDLRKVDVYCHLAKVYLLEGKLEEAGNNIRAASNALQQDPQSLYAPNFHAIESMYLIRLKRWDEAGQTIEKGLKIAQKLRNRYDIRLLLYQKAELFKAEHKWKEAKEVLLGMYNGGFIELITDKKVLFDDLAGIEAVMGNFREAYTWMRKQRDVSEEMYAQETKAKIADLEARYNYVQKEKELILVRERTNRQRIIVYITVSALIFILFFFYFWFRNKKARTAREIEHLKQQQRIELGKALLEGEENERGRLARDLHDGLGGMLAAIKLNLSQLMSQKKQLERRDLDQSIDRLGHSVNELRRIARNMMPESLLQSGLAVALKDLCDEAMLPGLRISFKAFDLEGNFAPQVKVMIYRIIQELVYNAVKHADASKVIVQCSQSDQYFFITVEDNGKGFSIDGIPKHGRGLKNVQSRVDLLNGKMEIDSSDGGTNINIELYVGQ</sequence>
<dbReference type="PANTHER" id="PTHR24421">
    <property type="entry name" value="NITRATE/NITRITE SENSOR PROTEIN NARX-RELATED"/>
    <property type="match status" value="1"/>
</dbReference>
<dbReference type="PANTHER" id="PTHR24421:SF10">
    <property type="entry name" value="NITRATE_NITRITE SENSOR PROTEIN NARQ"/>
    <property type="match status" value="1"/>
</dbReference>
<dbReference type="SUPFAM" id="SSF48452">
    <property type="entry name" value="TPR-like"/>
    <property type="match status" value="1"/>
</dbReference>
<dbReference type="InterPro" id="IPR050482">
    <property type="entry name" value="Sensor_HK_TwoCompSys"/>
</dbReference>
<keyword evidence="5" id="KW-0547">Nucleotide-binding</keyword>
<gene>
    <name evidence="11" type="ORF">DCO56_03205</name>
</gene>
<keyword evidence="9" id="KW-0472">Membrane</keyword>
<evidence type="ECO:0000256" key="2">
    <source>
        <dbReference type="ARBA" id="ARBA00012438"/>
    </source>
</evidence>
<dbReference type="GO" id="GO:0000155">
    <property type="term" value="F:phosphorelay sensor kinase activity"/>
    <property type="evidence" value="ECO:0007669"/>
    <property type="project" value="InterPro"/>
</dbReference>
<evidence type="ECO:0000313" key="11">
    <source>
        <dbReference type="EMBL" id="PUV25990.1"/>
    </source>
</evidence>
<keyword evidence="4" id="KW-0808">Transferase</keyword>
<evidence type="ECO:0000256" key="1">
    <source>
        <dbReference type="ARBA" id="ARBA00000085"/>
    </source>
</evidence>
<dbReference type="GO" id="GO:0046983">
    <property type="term" value="F:protein dimerization activity"/>
    <property type="evidence" value="ECO:0007669"/>
    <property type="project" value="InterPro"/>
</dbReference>
<dbReference type="Gene3D" id="1.20.5.1930">
    <property type="match status" value="1"/>
</dbReference>
<dbReference type="OrthoDB" id="9778366at2"/>
<evidence type="ECO:0000256" key="3">
    <source>
        <dbReference type="ARBA" id="ARBA00022553"/>
    </source>
</evidence>
<dbReference type="InterPro" id="IPR036890">
    <property type="entry name" value="HATPase_C_sf"/>
</dbReference>
<evidence type="ECO:0000256" key="4">
    <source>
        <dbReference type="ARBA" id="ARBA00022679"/>
    </source>
</evidence>
<dbReference type="Gene3D" id="1.25.40.10">
    <property type="entry name" value="Tetratricopeptide repeat domain"/>
    <property type="match status" value="2"/>
</dbReference>
<evidence type="ECO:0000256" key="6">
    <source>
        <dbReference type="ARBA" id="ARBA00022777"/>
    </source>
</evidence>
<keyword evidence="9" id="KW-1133">Transmembrane helix</keyword>